<sequence>MKGFPEDFNWGVATSSYQIEGAAFEDGRGESIWDRFCATPGKVANSEDGLTACDHYHRFEEDIQIMKQLGVTTYRFSMAWPRMFPKGDSVREQRGFDFYDRLINELLANGIKPLPTLYHWDLPQTLQDKGGWANRATVDAFAQYAAAAVEAFGDRVTEWLTLNEPWCVTWLGYMNGVHAPGVKNLDHALAAAHHTALAHAEASRAMRAVRSDLRIGLALNMTTYRIEDESDKDLAELGDLMDAQLNRWWIQAFLTGSYPENLMKIHEARLGNIILPGDLERLKVQTDILGVNYYSDSFIGLPRAEDKPLIEEGLFPFPHRMNGSAPGPYTDMGWPVTPVGLEELLLRIARDWPEIEDIAITENGAAYDYQPDESGEVNDIRRIEYLLSHLEAAGRAIEKGAPLKSYYAWSLMDNFEWAEGYNKRFGLVHVDFKTLKRTIKNSGKAYSEVIAASSRALARN</sequence>
<dbReference type="Gene3D" id="3.20.20.80">
    <property type="entry name" value="Glycosidases"/>
    <property type="match status" value="1"/>
</dbReference>
<gene>
    <name evidence="9" type="ORF">UFOPK2001_01022</name>
</gene>
<dbReference type="PROSITE" id="PS00653">
    <property type="entry name" value="GLYCOSYL_HYDROL_F1_2"/>
    <property type="match status" value="1"/>
</dbReference>
<dbReference type="PRINTS" id="PR00131">
    <property type="entry name" value="GLHYDRLASE1"/>
</dbReference>
<dbReference type="Pfam" id="PF00232">
    <property type="entry name" value="Glyco_hydro_1"/>
    <property type="match status" value="1"/>
</dbReference>
<dbReference type="InterPro" id="IPR017736">
    <property type="entry name" value="Glyco_hydro_1_beta-glucosidase"/>
</dbReference>
<evidence type="ECO:0000256" key="3">
    <source>
        <dbReference type="ARBA" id="ARBA00012744"/>
    </source>
</evidence>
<evidence type="ECO:0000256" key="6">
    <source>
        <dbReference type="ARBA" id="ARBA00023277"/>
    </source>
</evidence>
<evidence type="ECO:0000256" key="4">
    <source>
        <dbReference type="ARBA" id="ARBA00022801"/>
    </source>
</evidence>
<evidence type="ECO:0000256" key="1">
    <source>
        <dbReference type="ARBA" id="ARBA00000448"/>
    </source>
</evidence>
<keyword evidence="4" id="KW-0378">Hydrolase</keyword>
<evidence type="ECO:0000256" key="7">
    <source>
        <dbReference type="ARBA" id="ARBA00023295"/>
    </source>
</evidence>
<name>A0A6J6JN32_9ZZZZ</name>
<comment type="catalytic activity">
    <reaction evidence="1">
        <text>Hydrolysis of terminal, non-reducing beta-D-glucosyl residues with release of beta-D-glucose.</text>
        <dbReference type="EC" id="3.2.1.21"/>
    </reaction>
</comment>
<dbReference type="PANTHER" id="PTHR10353">
    <property type="entry name" value="GLYCOSYL HYDROLASE"/>
    <property type="match status" value="1"/>
</dbReference>
<evidence type="ECO:0000256" key="2">
    <source>
        <dbReference type="ARBA" id="ARBA00010838"/>
    </source>
</evidence>
<accession>A0A6J6JN32</accession>
<dbReference type="GO" id="GO:0030245">
    <property type="term" value="P:cellulose catabolic process"/>
    <property type="evidence" value="ECO:0007669"/>
    <property type="project" value="UniProtKB-KW"/>
</dbReference>
<dbReference type="GO" id="GO:0008422">
    <property type="term" value="F:beta-glucosidase activity"/>
    <property type="evidence" value="ECO:0007669"/>
    <property type="project" value="UniProtKB-EC"/>
</dbReference>
<dbReference type="EMBL" id="CAEZVN010000124">
    <property type="protein sequence ID" value="CAB4638750.1"/>
    <property type="molecule type" value="Genomic_DNA"/>
</dbReference>
<organism evidence="9">
    <name type="scientific">freshwater metagenome</name>
    <dbReference type="NCBI Taxonomy" id="449393"/>
    <lineage>
        <taxon>unclassified sequences</taxon>
        <taxon>metagenomes</taxon>
        <taxon>ecological metagenomes</taxon>
    </lineage>
</organism>
<dbReference type="EC" id="3.2.1.21" evidence="3"/>
<keyword evidence="5" id="KW-0136">Cellulose degradation</keyword>
<protein>
    <recommendedName>
        <fullName evidence="3">beta-glucosidase</fullName>
        <ecNumber evidence="3">3.2.1.21</ecNumber>
    </recommendedName>
</protein>
<reference evidence="9" key="1">
    <citation type="submission" date="2020-05" db="EMBL/GenBank/DDBJ databases">
        <authorList>
            <person name="Chiriac C."/>
            <person name="Salcher M."/>
            <person name="Ghai R."/>
            <person name="Kavagutti S V."/>
        </authorList>
    </citation>
    <scope>NUCLEOTIDE SEQUENCE</scope>
</reference>
<evidence type="ECO:0000256" key="5">
    <source>
        <dbReference type="ARBA" id="ARBA00023001"/>
    </source>
</evidence>
<dbReference type="PANTHER" id="PTHR10353:SF36">
    <property type="entry name" value="LP05116P"/>
    <property type="match status" value="1"/>
</dbReference>
<comment type="similarity">
    <text evidence="2">Belongs to the glycosyl hydrolase 1 family.</text>
</comment>
<dbReference type="InterPro" id="IPR001360">
    <property type="entry name" value="Glyco_hydro_1"/>
</dbReference>
<dbReference type="InterPro" id="IPR017853">
    <property type="entry name" value="GH"/>
</dbReference>
<keyword evidence="6" id="KW-0119">Carbohydrate metabolism</keyword>
<keyword evidence="8" id="KW-0624">Polysaccharide degradation</keyword>
<evidence type="ECO:0000313" key="9">
    <source>
        <dbReference type="EMBL" id="CAB4638750.1"/>
    </source>
</evidence>
<proteinExistence type="inferred from homology"/>
<dbReference type="InterPro" id="IPR033132">
    <property type="entry name" value="GH_1_N_CS"/>
</dbReference>
<dbReference type="NCBIfam" id="TIGR03356">
    <property type="entry name" value="BGL"/>
    <property type="match status" value="1"/>
</dbReference>
<evidence type="ECO:0000256" key="8">
    <source>
        <dbReference type="ARBA" id="ARBA00023326"/>
    </source>
</evidence>
<keyword evidence="7" id="KW-0326">Glycosidase</keyword>
<dbReference type="AlphaFoldDB" id="A0A6J6JN32"/>
<dbReference type="SUPFAM" id="SSF51445">
    <property type="entry name" value="(Trans)glycosidases"/>
    <property type="match status" value="1"/>
</dbReference>
<dbReference type="FunFam" id="3.20.20.80:FF:000004">
    <property type="entry name" value="Beta-glucosidase 6-phospho-beta-glucosidase"/>
    <property type="match status" value="1"/>
</dbReference>